<dbReference type="AlphaFoldDB" id="A0A922I3W9"/>
<protein>
    <submittedName>
        <fullName evidence="1">WD repeat domain phosphoinositide-interacting protein 4</fullName>
    </submittedName>
</protein>
<organism evidence="1 2">
    <name type="scientific">Dermatophagoides farinae</name>
    <name type="common">American house dust mite</name>
    <dbReference type="NCBI Taxonomy" id="6954"/>
    <lineage>
        <taxon>Eukaryota</taxon>
        <taxon>Metazoa</taxon>
        <taxon>Ecdysozoa</taxon>
        <taxon>Arthropoda</taxon>
        <taxon>Chelicerata</taxon>
        <taxon>Arachnida</taxon>
        <taxon>Acari</taxon>
        <taxon>Acariformes</taxon>
        <taxon>Sarcoptiformes</taxon>
        <taxon>Astigmata</taxon>
        <taxon>Psoroptidia</taxon>
        <taxon>Analgoidea</taxon>
        <taxon>Pyroglyphidae</taxon>
        <taxon>Dermatophagoidinae</taxon>
        <taxon>Dermatophagoides</taxon>
    </lineage>
</organism>
<accession>A0A922I3W9</accession>
<comment type="caution">
    <text evidence="1">The sequence shown here is derived from an EMBL/GenBank/DDBJ whole genome shotgun (WGS) entry which is preliminary data.</text>
</comment>
<evidence type="ECO:0000313" key="2">
    <source>
        <dbReference type="Proteomes" id="UP000790347"/>
    </source>
</evidence>
<dbReference type="EMBL" id="ASGP02000002">
    <property type="protein sequence ID" value="KAH9520820.1"/>
    <property type="molecule type" value="Genomic_DNA"/>
</dbReference>
<reference evidence="1" key="2">
    <citation type="journal article" date="2022" name="Res Sq">
        <title>Comparative Genomics Reveals Insights into the Divergent Evolution of Astigmatic Mites and Household Pest Adaptations.</title>
        <authorList>
            <person name="Xiong Q."/>
            <person name="Wan A.T.-Y."/>
            <person name="Liu X.-Y."/>
            <person name="Fung C.S.-H."/>
            <person name="Xiao X."/>
            <person name="Malainual N."/>
            <person name="Hou J."/>
            <person name="Wang L."/>
            <person name="Wang M."/>
            <person name="Yang K."/>
            <person name="Cui Y."/>
            <person name="Leung E."/>
            <person name="Nong W."/>
            <person name="Shin S.-K."/>
            <person name="Au S."/>
            <person name="Jeong K.Y."/>
            <person name="Chew F.T."/>
            <person name="Hui J."/>
            <person name="Leung T.F."/>
            <person name="Tungtrongchitr A."/>
            <person name="Zhong N."/>
            <person name="Liu Z."/>
            <person name="Tsui S."/>
        </authorList>
    </citation>
    <scope>NUCLEOTIDE SEQUENCE</scope>
    <source>
        <strain evidence="1">Derf</strain>
        <tissue evidence="1">Whole organism</tissue>
    </source>
</reference>
<dbReference type="Proteomes" id="UP000790347">
    <property type="component" value="Unassembled WGS sequence"/>
</dbReference>
<name>A0A922I3W9_DERFA</name>
<reference evidence="1" key="1">
    <citation type="submission" date="2013-05" db="EMBL/GenBank/DDBJ databases">
        <authorList>
            <person name="Yim A.K.Y."/>
            <person name="Chan T.F."/>
            <person name="Ji K.M."/>
            <person name="Liu X.Y."/>
            <person name="Zhou J.W."/>
            <person name="Li R.Q."/>
            <person name="Yang K.Y."/>
            <person name="Li J."/>
            <person name="Li M."/>
            <person name="Law P.T.W."/>
            <person name="Wu Y.L."/>
            <person name="Cai Z.L."/>
            <person name="Qin H."/>
            <person name="Bao Y."/>
            <person name="Leung R.K.K."/>
            <person name="Ng P.K.S."/>
            <person name="Zou J."/>
            <person name="Zhong X.J."/>
            <person name="Ran P.X."/>
            <person name="Zhong N.S."/>
            <person name="Liu Z.G."/>
            <person name="Tsui S.K.W."/>
        </authorList>
    </citation>
    <scope>NUCLEOTIDE SEQUENCE</scope>
    <source>
        <strain evidence="1">Derf</strain>
        <tissue evidence="1">Whole organism</tissue>
    </source>
</reference>
<proteinExistence type="predicted"/>
<gene>
    <name evidence="1" type="primary">WDR45</name>
    <name evidence="1" type="ORF">DERF_004508</name>
</gene>
<evidence type="ECO:0000313" key="1">
    <source>
        <dbReference type="EMBL" id="KAH9520820.1"/>
    </source>
</evidence>
<keyword evidence="2" id="KW-1185">Reference proteome</keyword>
<sequence length="104" mass="11825">MYKMVCVNGYNYMGVYYLIHLDDGGCGGLLWLAMRSIFRSPSDCDFNNDEDDDDDDDDVDDVNAINALIDIIVLINELRTASIYFTITLLNASDDNNFRSYSNQ</sequence>